<evidence type="ECO:0000256" key="2">
    <source>
        <dbReference type="ARBA" id="ARBA00022485"/>
    </source>
</evidence>
<dbReference type="GO" id="GO:0006270">
    <property type="term" value="P:DNA replication initiation"/>
    <property type="evidence" value="ECO:0007669"/>
    <property type="project" value="TreeGrafter"/>
</dbReference>
<gene>
    <name evidence="9" type="ORF">B1B_02359</name>
</gene>
<feature type="non-terminal residue" evidence="9">
    <location>
        <position position="1"/>
    </location>
</feature>
<protein>
    <submittedName>
        <fullName evidence="9">DNA primase large subunit</fullName>
        <ecNumber evidence="9">2.7.7.-</ecNumber>
    </submittedName>
</protein>
<dbReference type="GO" id="GO:0051539">
    <property type="term" value="F:4 iron, 4 sulfur cluster binding"/>
    <property type="evidence" value="ECO:0007669"/>
    <property type="project" value="UniProtKB-KW"/>
</dbReference>
<dbReference type="InterPro" id="IPR023642">
    <property type="entry name" value="DNA_primase_lsu_PriL"/>
</dbReference>
<dbReference type="Pfam" id="PF04104">
    <property type="entry name" value="DNA_primase_lrg"/>
    <property type="match status" value="1"/>
</dbReference>
<keyword evidence="9" id="KW-0808">Transferase</keyword>
<dbReference type="EMBL" id="AUZY01001390">
    <property type="protein sequence ID" value="EQD75008.1"/>
    <property type="molecule type" value="Genomic_DNA"/>
</dbReference>
<keyword evidence="4" id="KW-0235">DNA replication</keyword>
<evidence type="ECO:0000256" key="3">
    <source>
        <dbReference type="ARBA" id="ARBA00022515"/>
    </source>
</evidence>
<evidence type="ECO:0000256" key="1">
    <source>
        <dbReference type="ARBA" id="ARBA00001966"/>
    </source>
</evidence>
<organism evidence="9">
    <name type="scientific">mine drainage metagenome</name>
    <dbReference type="NCBI Taxonomy" id="410659"/>
    <lineage>
        <taxon>unclassified sequences</taxon>
        <taxon>metagenomes</taxon>
        <taxon>ecological metagenomes</taxon>
    </lineage>
</organism>
<evidence type="ECO:0000256" key="4">
    <source>
        <dbReference type="ARBA" id="ARBA00022705"/>
    </source>
</evidence>
<accession>T1C292</accession>
<dbReference type="GO" id="GO:1990077">
    <property type="term" value="C:primosome complex"/>
    <property type="evidence" value="ECO:0007669"/>
    <property type="project" value="UniProtKB-KW"/>
</dbReference>
<sequence length="270" mass="31385">DPMMTTTPFSRFSITVRDIYQHMIESFSPDLVEDAANSLGLRVEKVEGKTFRIRALDYIRSNTHLSGTRYRLAFQDIKDGWVYLDKLVLSKVLREHFVTRIKEFYDSIDPRKAMDILGDFQGMMQYIGDQWKAIKGKRTTDLGSVDQSLFPPCIKEYLVEMRDGVNLSHMARFTLVSFLHKIGMQNPEIMALFKTAPDFNQRMTEYQVDHVTGQISGTEYSPPKCEVLRSNHLCYWGDDGLCHQEWLRHPLQYYTVKKSDRTRKASSQSS</sequence>
<dbReference type="GO" id="GO:0003899">
    <property type="term" value="F:DNA-directed RNA polymerase activity"/>
    <property type="evidence" value="ECO:0007669"/>
    <property type="project" value="InterPro"/>
</dbReference>
<evidence type="ECO:0000256" key="7">
    <source>
        <dbReference type="ARBA" id="ARBA00023014"/>
    </source>
</evidence>
<keyword evidence="6" id="KW-0408">Iron</keyword>
<keyword evidence="7" id="KW-0411">Iron-sulfur</keyword>
<keyword evidence="2" id="KW-0004">4Fe-4S</keyword>
<dbReference type="EC" id="2.7.7.-" evidence="9"/>
<dbReference type="PANTHER" id="PTHR10537:SF3">
    <property type="entry name" value="DNA PRIMASE LARGE SUBUNIT"/>
    <property type="match status" value="1"/>
</dbReference>
<dbReference type="GO" id="GO:0046872">
    <property type="term" value="F:metal ion binding"/>
    <property type="evidence" value="ECO:0007669"/>
    <property type="project" value="UniProtKB-KW"/>
</dbReference>
<dbReference type="InterPro" id="IPR007238">
    <property type="entry name" value="DNA_primase_lsu_euk/arc"/>
</dbReference>
<dbReference type="PANTHER" id="PTHR10537">
    <property type="entry name" value="DNA PRIMASE LARGE SUBUNIT"/>
    <property type="match status" value="1"/>
</dbReference>
<reference evidence="9" key="1">
    <citation type="submission" date="2013-08" db="EMBL/GenBank/DDBJ databases">
        <authorList>
            <person name="Mendez C."/>
            <person name="Richter M."/>
            <person name="Ferrer M."/>
            <person name="Sanchez J."/>
        </authorList>
    </citation>
    <scope>NUCLEOTIDE SEQUENCE</scope>
</reference>
<dbReference type="InterPro" id="IPR058560">
    <property type="entry name" value="DNA_primase_C"/>
</dbReference>
<keyword evidence="9" id="KW-0548">Nucleotidyltransferase</keyword>
<name>T1C292_9ZZZZ</name>
<reference evidence="9" key="2">
    <citation type="journal article" date="2014" name="ISME J.">
        <title>Microbial stratification in low pH oxic and suboxic macroscopic growths along an acid mine drainage.</title>
        <authorList>
            <person name="Mendez-Garcia C."/>
            <person name="Mesa V."/>
            <person name="Sprenger R.R."/>
            <person name="Richter M."/>
            <person name="Diez M.S."/>
            <person name="Solano J."/>
            <person name="Bargiela R."/>
            <person name="Golyshina O.V."/>
            <person name="Manteca A."/>
            <person name="Ramos J.L."/>
            <person name="Gallego J.R."/>
            <person name="Llorente I."/>
            <person name="Martins Dos Santos V.A."/>
            <person name="Jensen O.N."/>
            <person name="Pelaez A.I."/>
            <person name="Sanchez J."/>
            <person name="Ferrer M."/>
        </authorList>
    </citation>
    <scope>NUCLEOTIDE SEQUENCE</scope>
</reference>
<comment type="cofactor">
    <cofactor evidence="1">
        <name>[4Fe-4S] cluster</name>
        <dbReference type="ChEBI" id="CHEBI:49883"/>
    </cofactor>
</comment>
<dbReference type="CDD" id="cd06560">
    <property type="entry name" value="PriL"/>
    <property type="match status" value="1"/>
</dbReference>
<keyword evidence="5" id="KW-0479">Metal-binding</keyword>
<dbReference type="SUPFAM" id="SSF140914">
    <property type="entry name" value="PriB N-terminal domain-like"/>
    <property type="match status" value="1"/>
</dbReference>
<proteinExistence type="predicted"/>
<evidence type="ECO:0000259" key="8">
    <source>
        <dbReference type="Pfam" id="PF04104"/>
    </source>
</evidence>
<feature type="domain" description="DNA primase large subunit C-terminal" evidence="8">
    <location>
        <begin position="144"/>
        <end position="258"/>
    </location>
</feature>
<dbReference type="GO" id="GO:0006269">
    <property type="term" value="P:DNA replication, synthesis of primer"/>
    <property type="evidence" value="ECO:0007669"/>
    <property type="project" value="UniProtKB-KW"/>
</dbReference>
<keyword evidence="3" id="KW-0639">Primosome</keyword>
<dbReference type="AlphaFoldDB" id="T1C292"/>
<evidence type="ECO:0000256" key="6">
    <source>
        <dbReference type="ARBA" id="ARBA00023004"/>
    </source>
</evidence>
<evidence type="ECO:0000313" key="9">
    <source>
        <dbReference type="EMBL" id="EQD75008.1"/>
    </source>
</evidence>
<evidence type="ECO:0000256" key="5">
    <source>
        <dbReference type="ARBA" id="ARBA00022723"/>
    </source>
</evidence>
<comment type="caution">
    <text evidence="9">The sequence shown here is derived from an EMBL/GenBank/DDBJ whole genome shotgun (WGS) entry which is preliminary data.</text>
</comment>